<evidence type="ECO:0000256" key="2">
    <source>
        <dbReference type="ARBA" id="ARBA00005419"/>
    </source>
</evidence>
<evidence type="ECO:0000256" key="6">
    <source>
        <dbReference type="ARBA" id="ARBA00032248"/>
    </source>
</evidence>
<keyword evidence="4" id="KW-0378">Hydrolase</keyword>
<dbReference type="PANTHER" id="PTHR40942:SF4">
    <property type="entry name" value="CYTOCHROME C5"/>
    <property type="match status" value="1"/>
</dbReference>
<comment type="catalytic activity">
    <reaction evidence="8">
        <text>P(1),P(4)-bis(5'-adenosyl) tetraphosphate + H2O = 2 ADP + 2 H(+)</text>
        <dbReference type="Rhea" id="RHEA:24252"/>
        <dbReference type="ChEBI" id="CHEBI:15377"/>
        <dbReference type="ChEBI" id="CHEBI:15378"/>
        <dbReference type="ChEBI" id="CHEBI:58141"/>
        <dbReference type="ChEBI" id="CHEBI:456216"/>
        <dbReference type="EC" id="3.6.1.41"/>
    </reaction>
</comment>
<dbReference type="RefSeq" id="WP_133621183.1">
    <property type="nucleotide sequence ID" value="NZ_SNZE01000021.1"/>
</dbReference>
<sequence length="269" mass="30299">MTTAQTRKNFYVIGDVQGCANALRRMIKKIPESADIWFCGDLINRGSDSLGVLRQIRALGARARVVLGNHDIHLLAVAAGARTLNKSDTLDALLAAPDLEEWLNWLRFMPLVHYEYGVLMVHAGVLPSWTLAQTLSYAHELEAVLRSDDYKQRLKSIFGNEPNRWSDKLKGDERLRVITNALTRLRVCDAKGGIEFKFKGEIHNIPANLRPWFAMPQRKTADTPIFFGHWSALGLHRSHNTICLDTGCVWGRHLTAYHYPSGEILATAE</sequence>
<evidence type="ECO:0000313" key="11">
    <source>
        <dbReference type="Proteomes" id="UP000294480"/>
    </source>
</evidence>
<keyword evidence="11" id="KW-1185">Reference proteome</keyword>
<dbReference type="EC" id="3.6.1.41" evidence="3"/>
<dbReference type="InterPro" id="IPR004617">
    <property type="entry name" value="ApaH"/>
</dbReference>
<dbReference type="Proteomes" id="UP000294480">
    <property type="component" value="Unassembled WGS sequence"/>
</dbReference>
<comment type="function">
    <text evidence="1">Hydrolyzes diadenosine 5',5'''-P1,P4-tetraphosphate to yield ADP.</text>
</comment>
<dbReference type="SUPFAM" id="SSF56300">
    <property type="entry name" value="Metallo-dependent phosphatases"/>
    <property type="match status" value="1"/>
</dbReference>
<reference evidence="10 11" key="1">
    <citation type="submission" date="2019-03" db="EMBL/GenBank/DDBJ databases">
        <title>Genomic Encyclopedia of Type Strains, Phase IV (KMG-IV): sequencing the most valuable type-strain genomes for metagenomic binning, comparative biology and taxonomic classification.</title>
        <authorList>
            <person name="Goeker M."/>
        </authorList>
    </citation>
    <scope>NUCLEOTIDE SEQUENCE [LARGE SCALE GENOMIC DNA]</scope>
    <source>
        <strain evidence="10 11">DSM 102852</strain>
    </source>
</reference>
<gene>
    <name evidence="10" type="ORF">DFR44_12123</name>
</gene>
<dbReference type="OrthoDB" id="9807890at2"/>
<evidence type="ECO:0000256" key="5">
    <source>
        <dbReference type="ARBA" id="ARBA00031248"/>
    </source>
</evidence>
<evidence type="ECO:0000256" key="3">
    <source>
        <dbReference type="ARBA" id="ARBA00012506"/>
    </source>
</evidence>
<evidence type="ECO:0000256" key="1">
    <source>
        <dbReference type="ARBA" id="ARBA00003413"/>
    </source>
</evidence>
<dbReference type="AlphaFoldDB" id="A0A4V3DJK2"/>
<organism evidence="10 11">
    <name type="scientific">Hydromonas duriensis</name>
    <dbReference type="NCBI Taxonomy" id="1527608"/>
    <lineage>
        <taxon>Bacteria</taxon>
        <taxon>Pseudomonadati</taxon>
        <taxon>Pseudomonadota</taxon>
        <taxon>Betaproteobacteria</taxon>
        <taxon>Burkholderiales</taxon>
        <taxon>Burkholderiaceae</taxon>
        <taxon>Hydromonas</taxon>
    </lineage>
</organism>
<feature type="domain" description="Calcineurin-like phosphoesterase" evidence="9">
    <location>
        <begin position="10"/>
        <end position="173"/>
    </location>
</feature>
<dbReference type="Pfam" id="PF00149">
    <property type="entry name" value="Metallophos"/>
    <property type="match status" value="1"/>
</dbReference>
<dbReference type="EMBL" id="SNZE01000021">
    <property type="protein sequence ID" value="TDR30407.1"/>
    <property type="molecule type" value="Genomic_DNA"/>
</dbReference>
<evidence type="ECO:0000256" key="8">
    <source>
        <dbReference type="ARBA" id="ARBA00049417"/>
    </source>
</evidence>
<dbReference type="InterPro" id="IPR004843">
    <property type="entry name" value="Calcineurin-like_PHP"/>
</dbReference>
<evidence type="ECO:0000256" key="4">
    <source>
        <dbReference type="ARBA" id="ARBA00022801"/>
    </source>
</evidence>
<dbReference type="InterPro" id="IPR029052">
    <property type="entry name" value="Metallo-depent_PP-like"/>
</dbReference>
<evidence type="ECO:0000259" key="9">
    <source>
        <dbReference type="Pfam" id="PF00149"/>
    </source>
</evidence>
<dbReference type="Gene3D" id="3.60.21.10">
    <property type="match status" value="1"/>
</dbReference>
<dbReference type="NCBIfam" id="NF001204">
    <property type="entry name" value="PRK00166.1"/>
    <property type="match status" value="1"/>
</dbReference>
<comment type="similarity">
    <text evidence="2">Belongs to the Ap4A hydrolase family.</text>
</comment>
<accession>A0A4V3DJK2</accession>
<proteinExistence type="inferred from homology"/>
<dbReference type="PIRSF" id="PIRSF000903">
    <property type="entry name" value="B5n-ttraPtase_sm"/>
    <property type="match status" value="1"/>
</dbReference>
<comment type="caution">
    <text evidence="10">The sequence shown here is derived from an EMBL/GenBank/DDBJ whole genome shotgun (WGS) entry which is preliminary data.</text>
</comment>
<dbReference type="PANTHER" id="PTHR40942">
    <property type="match status" value="1"/>
</dbReference>
<evidence type="ECO:0000313" key="10">
    <source>
        <dbReference type="EMBL" id="TDR30407.1"/>
    </source>
</evidence>
<evidence type="ECO:0000256" key="7">
    <source>
        <dbReference type="ARBA" id="ARBA00033210"/>
    </source>
</evidence>
<dbReference type="GO" id="GO:0008803">
    <property type="term" value="F:bis(5'-nucleosyl)-tetraphosphatase (symmetrical) activity"/>
    <property type="evidence" value="ECO:0007669"/>
    <property type="project" value="UniProtKB-EC"/>
</dbReference>
<dbReference type="NCBIfam" id="TIGR00668">
    <property type="entry name" value="apaH"/>
    <property type="match status" value="1"/>
</dbReference>
<dbReference type="CDD" id="cd07422">
    <property type="entry name" value="MPP_ApaH"/>
    <property type="match status" value="1"/>
</dbReference>
<name>A0A4V3DJK2_9BURK</name>
<protein>
    <recommendedName>
        <fullName evidence="3">bis(5'-nucleosyl)-tetraphosphatase (symmetrical)</fullName>
        <ecNumber evidence="3">3.6.1.41</ecNumber>
    </recommendedName>
    <alternativeName>
        <fullName evidence="6">Ap4A hydrolase</fullName>
    </alternativeName>
    <alternativeName>
        <fullName evidence="5">Diadenosine 5',5'''-P1,P4-tetraphosphate pyrophosphohydrolase</fullName>
    </alternativeName>
    <alternativeName>
        <fullName evidence="7">Diadenosine tetraphosphatase</fullName>
    </alternativeName>
</protein>